<keyword evidence="4" id="KW-0255">Endonuclease</keyword>
<dbReference type="GO" id="GO:0003964">
    <property type="term" value="F:RNA-directed DNA polymerase activity"/>
    <property type="evidence" value="ECO:0007669"/>
    <property type="project" value="UniProtKB-KW"/>
</dbReference>
<evidence type="ECO:0000313" key="13">
    <source>
        <dbReference type="Proteomes" id="UP000634136"/>
    </source>
</evidence>
<evidence type="ECO:0000256" key="7">
    <source>
        <dbReference type="SAM" id="Coils"/>
    </source>
</evidence>
<dbReference type="Gene3D" id="2.40.70.10">
    <property type="entry name" value="Acid Proteases"/>
    <property type="match status" value="1"/>
</dbReference>
<keyword evidence="1" id="KW-0808">Transferase</keyword>
<evidence type="ECO:0000256" key="1">
    <source>
        <dbReference type="ARBA" id="ARBA00022679"/>
    </source>
</evidence>
<feature type="compositionally biased region" description="Basic and acidic residues" evidence="8">
    <location>
        <begin position="1"/>
        <end position="15"/>
    </location>
</feature>
<dbReference type="Pfam" id="PF17917">
    <property type="entry name" value="RT_RNaseH"/>
    <property type="match status" value="1"/>
</dbReference>
<accession>A0A834TI45</accession>
<dbReference type="Gene3D" id="3.10.20.370">
    <property type="match status" value="1"/>
</dbReference>
<feature type="domain" description="Reverse transcriptase RNase H-like" evidence="10">
    <location>
        <begin position="610"/>
        <end position="703"/>
    </location>
</feature>
<evidence type="ECO:0000256" key="3">
    <source>
        <dbReference type="ARBA" id="ARBA00022722"/>
    </source>
</evidence>
<dbReference type="OrthoDB" id="407598at2759"/>
<evidence type="ECO:0000256" key="4">
    <source>
        <dbReference type="ARBA" id="ARBA00022759"/>
    </source>
</evidence>
<name>A0A834TI45_9FABA</name>
<evidence type="ECO:0000256" key="8">
    <source>
        <dbReference type="SAM" id="MobiDB-lite"/>
    </source>
</evidence>
<comment type="caution">
    <text evidence="12">The sequence shown here is derived from an EMBL/GenBank/DDBJ whole genome shotgun (WGS) entry which is preliminary data.</text>
</comment>
<evidence type="ECO:0000256" key="5">
    <source>
        <dbReference type="ARBA" id="ARBA00022801"/>
    </source>
</evidence>
<feature type="region of interest" description="Disordered" evidence="8">
    <location>
        <begin position="1"/>
        <end position="25"/>
    </location>
</feature>
<feature type="domain" description="Integrase zinc-binding" evidence="11">
    <location>
        <begin position="764"/>
        <end position="818"/>
    </location>
</feature>
<keyword evidence="13" id="KW-1185">Reference proteome</keyword>
<dbReference type="SUPFAM" id="SSF50630">
    <property type="entry name" value="Acid proteases"/>
    <property type="match status" value="1"/>
</dbReference>
<dbReference type="InterPro" id="IPR021109">
    <property type="entry name" value="Peptidase_aspartic_dom_sf"/>
</dbReference>
<dbReference type="PANTHER" id="PTHR35046:SF26">
    <property type="entry name" value="RNA-DIRECTED DNA POLYMERASE"/>
    <property type="match status" value="1"/>
</dbReference>
<dbReference type="CDD" id="cd00303">
    <property type="entry name" value="retropepsin_like"/>
    <property type="match status" value="1"/>
</dbReference>
<dbReference type="GO" id="GO:0004519">
    <property type="term" value="F:endonuclease activity"/>
    <property type="evidence" value="ECO:0007669"/>
    <property type="project" value="UniProtKB-KW"/>
</dbReference>
<keyword evidence="3" id="KW-0540">Nuclease</keyword>
<dbReference type="Pfam" id="PF17921">
    <property type="entry name" value="Integrase_H2C2"/>
    <property type="match status" value="1"/>
</dbReference>
<keyword evidence="6" id="KW-0695">RNA-directed DNA polymerase</keyword>
<reference evidence="12" key="1">
    <citation type="submission" date="2020-09" db="EMBL/GenBank/DDBJ databases">
        <title>Genome-Enabled Discovery of Anthraquinone Biosynthesis in Senna tora.</title>
        <authorList>
            <person name="Kang S.-H."/>
            <person name="Pandey R.P."/>
            <person name="Lee C.-M."/>
            <person name="Sim J.-S."/>
            <person name="Jeong J.-T."/>
            <person name="Choi B.-S."/>
            <person name="Jung M."/>
            <person name="Ginzburg D."/>
            <person name="Zhao K."/>
            <person name="Won S.Y."/>
            <person name="Oh T.-J."/>
            <person name="Yu Y."/>
            <person name="Kim N.-H."/>
            <person name="Lee O.R."/>
            <person name="Lee T.-H."/>
            <person name="Bashyal P."/>
            <person name="Kim T.-S."/>
            <person name="Lee W.-H."/>
            <person name="Kawkins C."/>
            <person name="Kim C.-K."/>
            <person name="Kim J.S."/>
            <person name="Ahn B.O."/>
            <person name="Rhee S.Y."/>
            <person name="Sohng J.K."/>
        </authorList>
    </citation>
    <scope>NUCLEOTIDE SEQUENCE</scope>
    <source>
        <tissue evidence="12">Leaf</tissue>
    </source>
</reference>
<evidence type="ECO:0000256" key="6">
    <source>
        <dbReference type="ARBA" id="ARBA00022918"/>
    </source>
</evidence>
<dbReference type="Pfam" id="PF03732">
    <property type="entry name" value="Retrotrans_gag"/>
    <property type="match status" value="1"/>
</dbReference>
<keyword evidence="2" id="KW-0548">Nucleotidyltransferase</keyword>
<feature type="coiled-coil region" evidence="7">
    <location>
        <begin position="28"/>
        <end position="83"/>
    </location>
</feature>
<gene>
    <name evidence="12" type="ORF">G2W53_026954</name>
</gene>
<dbReference type="FunFam" id="1.10.340.70:FF:000001">
    <property type="entry name" value="Retrovirus-related Pol polyprotein from transposon gypsy-like Protein"/>
    <property type="match status" value="1"/>
</dbReference>
<dbReference type="CDD" id="cd09274">
    <property type="entry name" value="RNase_HI_RT_Ty3"/>
    <property type="match status" value="1"/>
</dbReference>
<dbReference type="Proteomes" id="UP000634136">
    <property type="component" value="Unassembled WGS sequence"/>
</dbReference>
<dbReference type="InterPro" id="IPR041588">
    <property type="entry name" value="Integrase_H2C2"/>
</dbReference>
<dbReference type="InterPro" id="IPR043502">
    <property type="entry name" value="DNA/RNA_pol_sf"/>
</dbReference>
<feature type="compositionally biased region" description="Basic and acidic residues" evidence="8">
    <location>
        <begin position="329"/>
        <end position="344"/>
    </location>
</feature>
<proteinExistence type="predicted"/>
<dbReference type="PANTHER" id="PTHR35046">
    <property type="entry name" value="ZINC KNUCKLE (CCHC-TYPE) FAMILY PROTEIN"/>
    <property type="match status" value="1"/>
</dbReference>
<feature type="region of interest" description="Disordered" evidence="8">
    <location>
        <begin position="302"/>
        <end position="344"/>
    </location>
</feature>
<dbReference type="Gene3D" id="1.10.340.70">
    <property type="match status" value="1"/>
</dbReference>
<evidence type="ECO:0000256" key="2">
    <source>
        <dbReference type="ARBA" id="ARBA00022695"/>
    </source>
</evidence>
<evidence type="ECO:0000259" key="9">
    <source>
        <dbReference type="Pfam" id="PF03732"/>
    </source>
</evidence>
<dbReference type="EMBL" id="JAAIUW010000008">
    <property type="protein sequence ID" value="KAF7821499.1"/>
    <property type="molecule type" value="Genomic_DNA"/>
</dbReference>
<dbReference type="AlphaFoldDB" id="A0A834TI45"/>
<dbReference type="InterPro" id="IPR005162">
    <property type="entry name" value="Retrotrans_gag_dom"/>
</dbReference>
<keyword evidence="7" id="KW-0175">Coiled coil</keyword>
<dbReference type="GO" id="GO:0016787">
    <property type="term" value="F:hydrolase activity"/>
    <property type="evidence" value="ECO:0007669"/>
    <property type="project" value="UniProtKB-KW"/>
</dbReference>
<feature type="domain" description="Retrotransposon gag" evidence="9">
    <location>
        <begin position="179"/>
        <end position="272"/>
    </location>
</feature>
<dbReference type="SUPFAM" id="SSF56672">
    <property type="entry name" value="DNA/RNA polymerases"/>
    <property type="match status" value="1"/>
</dbReference>
<evidence type="ECO:0000259" key="11">
    <source>
        <dbReference type="Pfam" id="PF17921"/>
    </source>
</evidence>
<sequence length="912" mass="103630">MAESSETTHEEQGWKHDKKVRTGSREALADAEARLARVELAIADGEDKFEEVNQRIEVVNQRIDELEKGKEELREALQGALNLTLDKCLAQVKTLEETFKVEIVALKEEFMRVTYELTLCNAQGGYVEVTPTPSKLDIPKPKFYKGARNAKELDNFLWGMEQYFKALGITEDASKVDTATLYLDDTARMWWRGRQGDVEKGTCTINTWAEFKKELKQQFYPIKPEEEARAKLRRLQHKGIIRDYVKDFTKVLLEIPDYPDKEAFFAFVDGLQNWVKMEFQRRGAQDLATVISVAESLIEFKKPDRPKTKDKGGKGMSGKKGNQSKAGSHKTESSKGSKELKSGEKPPLKCFLCEGPHRARDYPKKAKLSALVKETEEREQEEAKVSSLQLLSAIKAMVEMPKNGRNGRMFVEAKASDKVTKALVDCGASHNFLQVKEARRLGIHYKDERGWLKAVNSDPIEIFGVARGIMVSLGEWTGSVDFFVVTMDDYPIVPGMEFLDKVKDVLVPFANTMCISEEGNTCMIPLEREAKIKAKSISAMQLAKGIKKVQPTYVATIKEEEDPMTGNVPEEVQKVLEEFVDIMPPELPKKLPPRREVDHKIVLIPGSTPPASPFEVQTDASDFALGGVLMQDGHPVAYESRKLKDSECRYTVQEKEMAVVVHCLRTWRHYLLGSKFVVKTDNVATSYFLNQKKLTPKQARKAELAAITSPSFPLVDRIKEGLEHDPQAKRLMELSSQGKTRQFWHEDGVLVTKGNRTYIPKWQGLRREIIKECHDSKWAGHPGVRRTLALVECAYYWPQMRDDIELYVRTCLICQQDKVEQAQPGRLLEPLPTPEKPWESISMDFITCLPKSEGCSNIMMVVSRQSDLRAAKFSMDDDVDHRRSATFRNQSPMGQLFFYAKSHVHIVTVMDF</sequence>
<evidence type="ECO:0000313" key="12">
    <source>
        <dbReference type="EMBL" id="KAF7821499.1"/>
    </source>
</evidence>
<feature type="compositionally biased region" description="Basic and acidic residues" evidence="8">
    <location>
        <begin position="302"/>
        <end position="313"/>
    </location>
</feature>
<protein>
    <submittedName>
        <fullName evidence="12">Transposon Ty3-I Gag-Pol polyprotein</fullName>
    </submittedName>
</protein>
<keyword evidence="5" id="KW-0378">Hydrolase</keyword>
<evidence type="ECO:0000259" key="10">
    <source>
        <dbReference type="Pfam" id="PF17917"/>
    </source>
</evidence>
<organism evidence="12 13">
    <name type="scientific">Senna tora</name>
    <dbReference type="NCBI Taxonomy" id="362788"/>
    <lineage>
        <taxon>Eukaryota</taxon>
        <taxon>Viridiplantae</taxon>
        <taxon>Streptophyta</taxon>
        <taxon>Embryophyta</taxon>
        <taxon>Tracheophyta</taxon>
        <taxon>Spermatophyta</taxon>
        <taxon>Magnoliopsida</taxon>
        <taxon>eudicotyledons</taxon>
        <taxon>Gunneridae</taxon>
        <taxon>Pentapetalae</taxon>
        <taxon>rosids</taxon>
        <taxon>fabids</taxon>
        <taxon>Fabales</taxon>
        <taxon>Fabaceae</taxon>
        <taxon>Caesalpinioideae</taxon>
        <taxon>Cassia clade</taxon>
        <taxon>Senna</taxon>
    </lineage>
</organism>
<dbReference type="InterPro" id="IPR041373">
    <property type="entry name" value="RT_RNaseH"/>
</dbReference>